<evidence type="ECO:0000256" key="4">
    <source>
        <dbReference type="ARBA" id="ARBA00022448"/>
    </source>
</evidence>
<dbReference type="EMBL" id="DWVY01000004">
    <property type="protein sequence ID" value="HJC73547.1"/>
    <property type="molecule type" value="Genomic_DNA"/>
</dbReference>
<dbReference type="PIRSF" id="PIRSF006603">
    <property type="entry name" value="DinF"/>
    <property type="match status" value="1"/>
</dbReference>
<evidence type="ECO:0000256" key="5">
    <source>
        <dbReference type="ARBA" id="ARBA00022475"/>
    </source>
</evidence>
<evidence type="ECO:0000256" key="8">
    <source>
        <dbReference type="ARBA" id="ARBA00023136"/>
    </source>
</evidence>
<feature type="transmembrane region" description="Helical" evidence="11">
    <location>
        <begin position="68"/>
        <end position="91"/>
    </location>
</feature>
<evidence type="ECO:0000313" key="13">
    <source>
        <dbReference type="Proteomes" id="UP000823902"/>
    </source>
</evidence>
<evidence type="ECO:0000256" key="7">
    <source>
        <dbReference type="ARBA" id="ARBA00022989"/>
    </source>
</evidence>
<evidence type="ECO:0000256" key="9">
    <source>
        <dbReference type="ARBA" id="ARBA00023251"/>
    </source>
</evidence>
<dbReference type="PANTHER" id="PTHR43823">
    <property type="entry name" value="SPORULATION PROTEIN YKVU"/>
    <property type="match status" value="1"/>
</dbReference>
<dbReference type="NCBIfam" id="TIGR00797">
    <property type="entry name" value="matE"/>
    <property type="match status" value="1"/>
</dbReference>
<comment type="caution">
    <text evidence="12">The sequence shown here is derived from an EMBL/GenBank/DDBJ whole genome shotgun (WGS) entry which is preliminary data.</text>
</comment>
<dbReference type="InterPro" id="IPR051327">
    <property type="entry name" value="MATE_MepA_subfamily"/>
</dbReference>
<feature type="transmembrane region" description="Helical" evidence="11">
    <location>
        <begin position="187"/>
        <end position="207"/>
    </location>
</feature>
<comment type="similarity">
    <text evidence="2">Belongs to the multi antimicrobial extrusion (MATE) (TC 2.A.66.1) family. MepA subfamily.</text>
</comment>
<feature type="transmembrane region" description="Helical" evidence="11">
    <location>
        <begin position="337"/>
        <end position="355"/>
    </location>
</feature>
<feature type="transmembrane region" description="Helical" evidence="11">
    <location>
        <begin position="112"/>
        <end position="135"/>
    </location>
</feature>
<dbReference type="GO" id="GO:0005886">
    <property type="term" value="C:plasma membrane"/>
    <property type="evidence" value="ECO:0007669"/>
    <property type="project" value="UniProtKB-SubCell"/>
</dbReference>
<feature type="transmembrane region" description="Helical" evidence="11">
    <location>
        <begin position="446"/>
        <end position="464"/>
    </location>
</feature>
<dbReference type="Pfam" id="PF01554">
    <property type="entry name" value="MatE"/>
    <property type="match status" value="2"/>
</dbReference>
<proteinExistence type="inferred from homology"/>
<keyword evidence="8 11" id="KW-0472">Membrane</keyword>
<reference evidence="12" key="2">
    <citation type="submission" date="2021-04" db="EMBL/GenBank/DDBJ databases">
        <authorList>
            <person name="Gilroy R."/>
        </authorList>
    </citation>
    <scope>NUCLEOTIDE SEQUENCE</scope>
    <source>
        <strain evidence="12">CHK196-7946</strain>
    </source>
</reference>
<dbReference type="GO" id="GO:0015297">
    <property type="term" value="F:antiporter activity"/>
    <property type="evidence" value="ECO:0007669"/>
    <property type="project" value="InterPro"/>
</dbReference>
<name>A0A9D2Q8T1_9FIRM</name>
<feature type="transmembrane region" description="Helical" evidence="11">
    <location>
        <begin position="33"/>
        <end position="53"/>
    </location>
</feature>
<keyword evidence="4" id="KW-0813">Transport</keyword>
<evidence type="ECO:0000256" key="2">
    <source>
        <dbReference type="ARBA" id="ARBA00008417"/>
    </source>
</evidence>
<reference evidence="12" key="1">
    <citation type="journal article" date="2021" name="PeerJ">
        <title>Extensive microbial diversity within the chicken gut microbiome revealed by metagenomics and culture.</title>
        <authorList>
            <person name="Gilroy R."/>
            <person name="Ravi A."/>
            <person name="Getino M."/>
            <person name="Pursley I."/>
            <person name="Horton D.L."/>
            <person name="Alikhan N.F."/>
            <person name="Baker D."/>
            <person name="Gharbi K."/>
            <person name="Hall N."/>
            <person name="Watson M."/>
            <person name="Adriaenssens E.M."/>
            <person name="Foster-Nyarko E."/>
            <person name="Jarju S."/>
            <person name="Secka A."/>
            <person name="Antonio M."/>
            <person name="Oren A."/>
            <person name="Chaudhuri R.R."/>
            <person name="La Ragione R."/>
            <person name="Hildebrand F."/>
            <person name="Pallen M.J."/>
        </authorList>
    </citation>
    <scope>NUCLEOTIDE SEQUENCE</scope>
    <source>
        <strain evidence="12">CHK196-7946</strain>
    </source>
</reference>
<dbReference type="GO" id="GO:0046677">
    <property type="term" value="P:response to antibiotic"/>
    <property type="evidence" value="ECO:0007669"/>
    <property type="project" value="UniProtKB-KW"/>
</dbReference>
<dbReference type="GO" id="GO:0042910">
    <property type="term" value="F:xenobiotic transmembrane transporter activity"/>
    <property type="evidence" value="ECO:0007669"/>
    <property type="project" value="InterPro"/>
</dbReference>
<keyword evidence="6 11" id="KW-0812">Transmembrane</keyword>
<dbReference type="InterPro" id="IPR002528">
    <property type="entry name" value="MATE_fam"/>
</dbReference>
<feature type="transmembrane region" description="Helical" evidence="11">
    <location>
        <begin position="375"/>
        <end position="395"/>
    </location>
</feature>
<evidence type="ECO:0000313" key="12">
    <source>
        <dbReference type="EMBL" id="HJC73547.1"/>
    </source>
</evidence>
<dbReference type="PANTHER" id="PTHR43823:SF3">
    <property type="entry name" value="MULTIDRUG EXPORT PROTEIN MEPA"/>
    <property type="match status" value="1"/>
</dbReference>
<feature type="transmembrane region" description="Helical" evidence="11">
    <location>
        <begin position="213"/>
        <end position="234"/>
    </location>
</feature>
<feature type="region of interest" description="Disordered" evidence="10">
    <location>
        <begin position="1"/>
        <end position="23"/>
    </location>
</feature>
<feature type="transmembrane region" description="Helical" evidence="11">
    <location>
        <begin position="416"/>
        <end position="440"/>
    </location>
</feature>
<comment type="subcellular location">
    <subcellularLocation>
        <location evidence="1">Cell membrane</location>
        <topology evidence="1">Multi-pass membrane protein</topology>
    </subcellularLocation>
</comment>
<sequence>MGEANTARSGQPEADNDTSNENDFSKGSIVRHILSLAVPMTLAQLINVLYSVVDRIYIGHLPHASAEALTGIGLCLPIITIISAFANLFGMGGAPLCSIARGGHEEKRAQTVMGNSFSMLLVTGAVLMILCLALKRPILYLFGASEATYGYADDYITIYLLGTIFVMVSLGMNNFINAQGFGKMGMLTVLLGAVMNIILDPVLIFGFDMGVRGAAIATVISQGASALWVFTFLTGRRALFKLTRESMRLKVKLMKDITFLGTSGFVMSVTNGTVQIVCNAVLARYGGDLYVGIMTVINSVREIATLPLNGLTSGAQPVMGYNYGAGCYKRVKSAIRFITAVGVVFSLILWAVVFLEPRFFLHLFTSEQELIEKGIPALQIYFCGIFMMALQFVGQSTNVALNRPKQAVFFSLFRKVIIVVPLTILLPMIGGLGTDGVFWAEPVSNVVGGTACFVTMLVTVWPSLKEKGADSSAVPSAKPH</sequence>
<dbReference type="InterPro" id="IPR045070">
    <property type="entry name" value="MATE_MepA-like"/>
</dbReference>
<dbReference type="AlphaFoldDB" id="A0A9D2Q8T1"/>
<evidence type="ECO:0000256" key="10">
    <source>
        <dbReference type="SAM" id="MobiDB-lite"/>
    </source>
</evidence>
<dbReference type="InterPro" id="IPR048279">
    <property type="entry name" value="MdtK-like"/>
</dbReference>
<accession>A0A9D2Q8T1</accession>
<evidence type="ECO:0000256" key="1">
    <source>
        <dbReference type="ARBA" id="ARBA00004651"/>
    </source>
</evidence>
<organism evidence="12 13">
    <name type="scientific">Candidatus Mediterraneibacter faecavium</name>
    <dbReference type="NCBI Taxonomy" id="2838668"/>
    <lineage>
        <taxon>Bacteria</taxon>
        <taxon>Bacillati</taxon>
        <taxon>Bacillota</taxon>
        <taxon>Clostridia</taxon>
        <taxon>Lachnospirales</taxon>
        <taxon>Lachnospiraceae</taxon>
        <taxon>Mediterraneibacter</taxon>
    </lineage>
</organism>
<keyword evidence="9" id="KW-0046">Antibiotic resistance</keyword>
<evidence type="ECO:0000256" key="3">
    <source>
        <dbReference type="ARBA" id="ARBA00022106"/>
    </source>
</evidence>
<dbReference type="Proteomes" id="UP000823902">
    <property type="component" value="Unassembled WGS sequence"/>
</dbReference>
<evidence type="ECO:0000256" key="6">
    <source>
        <dbReference type="ARBA" id="ARBA00022692"/>
    </source>
</evidence>
<protein>
    <recommendedName>
        <fullName evidence="3">Multidrug export protein MepA</fullName>
    </recommendedName>
</protein>
<dbReference type="CDD" id="cd13143">
    <property type="entry name" value="MATE_MepA_like"/>
    <property type="match status" value="1"/>
</dbReference>
<keyword evidence="5" id="KW-1003">Cell membrane</keyword>
<gene>
    <name evidence="12" type="ORF">H9697_01130</name>
</gene>
<feature type="transmembrane region" description="Helical" evidence="11">
    <location>
        <begin position="155"/>
        <end position="175"/>
    </location>
</feature>
<keyword evidence="7 11" id="KW-1133">Transmembrane helix</keyword>
<evidence type="ECO:0000256" key="11">
    <source>
        <dbReference type="SAM" id="Phobius"/>
    </source>
</evidence>